<keyword evidence="6 9" id="KW-1133">Transmembrane helix</keyword>
<dbReference type="Pfam" id="PF00999">
    <property type="entry name" value="Na_H_Exchanger"/>
    <property type="match status" value="1"/>
</dbReference>
<evidence type="ECO:0000256" key="2">
    <source>
        <dbReference type="ARBA" id="ARBA00005551"/>
    </source>
</evidence>
<keyword evidence="4" id="KW-0050">Antiport</keyword>
<feature type="transmembrane region" description="Helical" evidence="9">
    <location>
        <begin position="356"/>
        <end position="377"/>
    </location>
</feature>
<evidence type="ECO:0000313" key="12">
    <source>
        <dbReference type="Proteomes" id="UP001149719"/>
    </source>
</evidence>
<comment type="subcellular location">
    <subcellularLocation>
        <location evidence="1">Membrane</location>
        <topology evidence="1">Multi-pass membrane protein</topology>
    </subcellularLocation>
</comment>
<accession>A0ABT4JZ36</accession>
<comment type="caution">
    <text evidence="11">The sequence shown here is derived from an EMBL/GenBank/DDBJ whole genome shotgun (WGS) entry which is preliminary data.</text>
</comment>
<evidence type="ECO:0000256" key="9">
    <source>
        <dbReference type="SAM" id="Phobius"/>
    </source>
</evidence>
<evidence type="ECO:0000256" key="5">
    <source>
        <dbReference type="ARBA" id="ARBA00022692"/>
    </source>
</evidence>
<dbReference type="InterPro" id="IPR006153">
    <property type="entry name" value="Cation/H_exchanger_TM"/>
</dbReference>
<dbReference type="PANTHER" id="PTHR42751:SF3">
    <property type="entry name" value="SODIUM_GLUTAMATE SYMPORTER"/>
    <property type="match status" value="1"/>
</dbReference>
<feature type="transmembrane region" description="Helical" evidence="9">
    <location>
        <begin position="268"/>
        <end position="287"/>
    </location>
</feature>
<feature type="transmembrane region" description="Helical" evidence="9">
    <location>
        <begin position="31"/>
        <end position="49"/>
    </location>
</feature>
<dbReference type="RefSeq" id="WP_269127601.1">
    <property type="nucleotide sequence ID" value="NZ_JAPUBN010000021.1"/>
</dbReference>
<evidence type="ECO:0000256" key="1">
    <source>
        <dbReference type="ARBA" id="ARBA00004141"/>
    </source>
</evidence>
<comment type="similarity">
    <text evidence="2">Belongs to the monovalent cation:proton antiporter 2 (CPA2) transporter (TC 2.A.37) family.</text>
</comment>
<keyword evidence="12" id="KW-1185">Reference proteome</keyword>
<feature type="domain" description="Cation/H+ exchanger transmembrane" evidence="10">
    <location>
        <begin position="18"/>
        <end position="367"/>
    </location>
</feature>
<dbReference type="PANTHER" id="PTHR42751">
    <property type="entry name" value="SODIUM/HYDROGEN EXCHANGER FAMILY/TRKA DOMAIN PROTEIN"/>
    <property type="match status" value="1"/>
</dbReference>
<dbReference type="Proteomes" id="UP001149719">
    <property type="component" value="Unassembled WGS sequence"/>
</dbReference>
<evidence type="ECO:0000259" key="10">
    <source>
        <dbReference type="Pfam" id="PF00999"/>
    </source>
</evidence>
<evidence type="ECO:0000256" key="6">
    <source>
        <dbReference type="ARBA" id="ARBA00022989"/>
    </source>
</evidence>
<reference evidence="11" key="1">
    <citation type="submission" date="2022-12" db="EMBL/GenBank/DDBJ databases">
        <title>Marinomonas 15G1-11 sp. nov, isolated from marine algae.</title>
        <authorList>
            <person name="Butt M."/>
            <person name="Choi D.G."/>
            <person name="Kim J.M."/>
            <person name="Lee J.K."/>
            <person name="Baek J.H."/>
            <person name="Jeon C.O."/>
        </authorList>
    </citation>
    <scope>NUCLEOTIDE SEQUENCE</scope>
    <source>
        <strain evidence="11">15G1-11</strain>
    </source>
</reference>
<keyword evidence="5 9" id="KW-0812">Transmembrane</keyword>
<evidence type="ECO:0000313" key="11">
    <source>
        <dbReference type="EMBL" id="MCZ2723481.1"/>
    </source>
</evidence>
<dbReference type="InterPro" id="IPR038770">
    <property type="entry name" value="Na+/solute_symporter_sf"/>
</dbReference>
<evidence type="ECO:0000256" key="7">
    <source>
        <dbReference type="ARBA" id="ARBA00023065"/>
    </source>
</evidence>
<feature type="transmembrane region" description="Helical" evidence="9">
    <location>
        <begin position="147"/>
        <end position="169"/>
    </location>
</feature>
<dbReference type="Gene3D" id="1.20.1530.20">
    <property type="match status" value="1"/>
</dbReference>
<protein>
    <submittedName>
        <fullName evidence="11">Cation:proton antiporter</fullName>
    </submittedName>
</protein>
<feature type="transmembrane region" description="Helical" evidence="9">
    <location>
        <begin position="116"/>
        <end position="135"/>
    </location>
</feature>
<feature type="transmembrane region" description="Helical" evidence="9">
    <location>
        <begin position="332"/>
        <end position="350"/>
    </location>
</feature>
<dbReference type="EMBL" id="JAPUBN010000021">
    <property type="protein sequence ID" value="MCZ2723481.1"/>
    <property type="molecule type" value="Genomic_DNA"/>
</dbReference>
<evidence type="ECO:0000256" key="4">
    <source>
        <dbReference type="ARBA" id="ARBA00022449"/>
    </source>
</evidence>
<keyword evidence="3" id="KW-0813">Transport</keyword>
<gene>
    <name evidence="11" type="ORF">O1D97_18150</name>
</gene>
<keyword evidence="7" id="KW-0406">Ion transport</keyword>
<evidence type="ECO:0000256" key="3">
    <source>
        <dbReference type="ARBA" id="ARBA00022448"/>
    </source>
</evidence>
<feature type="transmembrane region" description="Helical" evidence="9">
    <location>
        <begin position="181"/>
        <end position="203"/>
    </location>
</feature>
<proteinExistence type="inferred from homology"/>
<feature type="transmembrane region" description="Helical" evidence="9">
    <location>
        <begin position="215"/>
        <end position="234"/>
    </location>
</feature>
<feature type="transmembrane region" description="Helical" evidence="9">
    <location>
        <begin position="55"/>
        <end position="74"/>
    </location>
</feature>
<feature type="transmembrane region" description="Helical" evidence="9">
    <location>
        <begin position="86"/>
        <end position="110"/>
    </location>
</feature>
<feature type="transmembrane region" description="Helical" evidence="9">
    <location>
        <begin position="6"/>
        <end position="24"/>
    </location>
</feature>
<evidence type="ECO:0000256" key="8">
    <source>
        <dbReference type="ARBA" id="ARBA00023136"/>
    </source>
</evidence>
<organism evidence="11 12">
    <name type="scientific">Marinomonas phaeophyticola</name>
    <dbReference type="NCBI Taxonomy" id="3004091"/>
    <lineage>
        <taxon>Bacteria</taxon>
        <taxon>Pseudomonadati</taxon>
        <taxon>Pseudomonadota</taxon>
        <taxon>Gammaproteobacteria</taxon>
        <taxon>Oceanospirillales</taxon>
        <taxon>Oceanospirillaceae</taxon>
        <taxon>Marinomonas</taxon>
    </lineage>
</organism>
<name>A0ABT4JZ36_9GAMM</name>
<keyword evidence="8 9" id="KW-0472">Membrane</keyword>
<sequence length="389" mass="42076">MEASIVHSFFLIFAGAAVIATFALYTRQPLIIAYIALGALLGPSALGLIDEPELMNDMSHVGIIFLLFLLGLDMQPSHLINMLKKASWIALLSSIAFASFGYAIALSFGYTQTESIIVGIAMMFSSTIVCIKLLPTTVLHHKHTGELVVGLLLLQDIIAIAVLLVLYSIDGNSDAGISQFLLPVLGLPILIGIAFVFVKYILLKLITRFDRFHEYIFLVSIGWCLTTAITAEMLGLSAEMGAFIGGVALATSPISQYIATNLKPLRDFFLILFFFTIGASFDLSLLGAVIIPAIALAISSVLLKPVVFRFLLKGLKEDPQTSWEVGFRLGQVSEFSLLIAYLATSIGLIGNLASHVIQATAILSFALSTYVVILNFPSPIAISDRLRKD</sequence>